<accession>A0A813YKG9</accession>
<keyword evidence="9" id="KW-0408">Iron</keyword>
<feature type="domain" description="Cytochrome b561" evidence="15">
    <location>
        <begin position="459"/>
        <end position="682"/>
    </location>
</feature>
<feature type="transmembrane region" description="Helical" evidence="13">
    <location>
        <begin position="632"/>
        <end position="654"/>
    </location>
</feature>
<sequence>MFLNISAYLFIFLIFVSTTYTQQFQWILLSDGSSMDTPDPRRDAALGFDQTFLILYGGRTETGMPLQDCYSFNVLTGILFKIIHTISIKYGFLGQWDKLTFPAPPSSRYGMASASSINGGLYIFGGFGLQGSSQNYNPYLSYGAGNQQVINYNYATPPNFMQNPILMNNPDFVNNPNYNPMSGTGYNGVNNYNDNDDRIDENFYPVQDAWFLSYATKTWQQTQTSQYARGFGSAAASPYISGSAPKVVYSMGKSRDWMYSTVETIGEGSSGLSQSGTTQSAIIMYDLASYSPAYPHARYGHSTALLTDNHLLLYGGCLSGYAKGGPCPSKDSWLLYIDRGHWERLGECPTTKTGAAMVTLPSYSACAAMGQGSVETSASMNAGMDQPVAVLWSGRESNPSSIRTYPSPRDEIAVFSLSQKEWFLKRAAPSPADGSYPMQREGSAFVAGCFQGVPGMYVFGGRATADRRLLHDLWFLQASPQDALNAPRTRGCTYPFSFYHLHGVFQFFTYGIIFPFGYIIGRHTGNLPIKRRLHMILQIFGVALAICGFSFGVHSVRAPSWLHFRHAHAIIGIITFILTIFQFIVGLIGATFLKRRADNRERLTESSHKLSQDGFHQDTWAGEGAWRIVHRILGSIVLALGLVNISLGVFLAVLPLPVWVVWYIYMSLLVIGLIVMEIVALRRERGSPAGGALKRPEKREDPKGTSQTSLKYSEEPLQQQQLTALPSPRRNFGRIPPLERTTHGTGNLGDDMDPLISHLNRQQPLPYVV</sequence>
<dbReference type="InterPro" id="IPR015915">
    <property type="entry name" value="Kelch-typ_b-propeller"/>
</dbReference>
<dbReference type="SUPFAM" id="SSF117281">
    <property type="entry name" value="Kelch motif"/>
    <property type="match status" value="1"/>
</dbReference>
<feature type="compositionally biased region" description="Basic and acidic residues" evidence="12">
    <location>
        <begin position="694"/>
        <end position="703"/>
    </location>
</feature>
<comment type="subcellular location">
    <subcellularLocation>
        <location evidence="2">Membrane</location>
        <topology evidence="2">Multi-pass membrane protein</topology>
    </subcellularLocation>
</comment>
<evidence type="ECO:0000313" key="17">
    <source>
        <dbReference type="Proteomes" id="UP000663891"/>
    </source>
</evidence>
<feature type="transmembrane region" description="Helical" evidence="13">
    <location>
        <begin position="660"/>
        <end position="681"/>
    </location>
</feature>
<keyword evidence="7" id="KW-0249">Electron transport</keyword>
<evidence type="ECO:0000256" key="10">
    <source>
        <dbReference type="ARBA" id="ARBA00023136"/>
    </source>
</evidence>
<evidence type="ECO:0000256" key="5">
    <source>
        <dbReference type="ARBA" id="ARBA00022692"/>
    </source>
</evidence>
<evidence type="ECO:0000256" key="14">
    <source>
        <dbReference type="SAM" id="SignalP"/>
    </source>
</evidence>
<evidence type="ECO:0000256" key="1">
    <source>
        <dbReference type="ARBA" id="ARBA00001970"/>
    </source>
</evidence>
<dbReference type="GO" id="GO:0140575">
    <property type="term" value="F:transmembrane monodehydroascorbate reductase activity"/>
    <property type="evidence" value="ECO:0007669"/>
    <property type="project" value="InterPro"/>
</dbReference>
<dbReference type="PANTHER" id="PTHR15422">
    <property type="entry name" value="OS05G0565100 PROTEIN"/>
    <property type="match status" value="1"/>
</dbReference>
<proteinExistence type="predicted"/>
<dbReference type="EMBL" id="CAJNON010000057">
    <property type="protein sequence ID" value="CAF0885493.1"/>
    <property type="molecule type" value="Genomic_DNA"/>
</dbReference>
<feature type="transmembrane region" description="Helical" evidence="13">
    <location>
        <begin position="566"/>
        <end position="593"/>
    </location>
</feature>
<dbReference type="GO" id="GO:0016020">
    <property type="term" value="C:membrane"/>
    <property type="evidence" value="ECO:0007669"/>
    <property type="project" value="UniProtKB-SubCell"/>
</dbReference>
<dbReference type="EC" id="7.2.1.3" evidence="11"/>
<dbReference type="Pfam" id="PF03188">
    <property type="entry name" value="Cytochrom_B561"/>
    <property type="match status" value="1"/>
</dbReference>
<dbReference type="Gene3D" id="1.20.120.1770">
    <property type="match status" value="1"/>
</dbReference>
<name>A0A813YKG9_9BILA</name>
<evidence type="ECO:0000256" key="13">
    <source>
        <dbReference type="SAM" id="Phobius"/>
    </source>
</evidence>
<gene>
    <name evidence="16" type="ORF">VCS650_LOCUS8483</name>
</gene>
<evidence type="ECO:0000256" key="12">
    <source>
        <dbReference type="SAM" id="MobiDB-lite"/>
    </source>
</evidence>
<evidence type="ECO:0000256" key="8">
    <source>
        <dbReference type="ARBA" id="ARBA00022989"/>
    </source>
</evidence>
<dbReference type="OrthoDB" id="2419613at2759"/>
<dbReference type="PANTHER" id="PTHR15422:SF24">
    <property type="entry name" value="DOMON RELATED DOMAIN-CONTAINING PROTEIN"/>
    <property type="match status" value="1"/>
</dbReference>
<keyword evidence="6" id="KW-0479">Metal-binding</keyword>
<evidence type="ECO:0000256" key="4">
    <source>
        <dbReference type="ARBA" id="ARBA00022617"/>
    </source>
</evidence>
<reference evidence="16" key="1">
    <citation type="submission" date="2021-02" db="EMBL/GenBank/DDBJ databases">
        <authorList>
            <person name="Nowell W R."/>
        </authorList>
    </citation>
    <scope>NUCLEOTIDE SEQUENCE</scope>
</reference>
<dbReference type="GO" id="GO:0140571">
    <property type="term" value="F:transmembrane ascorbate ferrireductase activity"/>
    <property type="evidence" value="ECO:0007669"/>
    <property type="project" value="UniProtKB-EC"/>
</dbReference>
<evidence type="ECO:0000313" key="16">
    <source>
        <dbReference type="EMBL" id="CAF0885493.1"/>
    </source>
</evidence>
<dbReference type="SMART" id="SM00665">
    <property type="entry name" value="B561"/>
    <property type="match status" value="1"/>
</dbReference>
<feature type="transmembrane region" description="Helical" evidence="13">
    <location>
        <begin position="533"/>
        <end position="554"/>
    </location>
</feature>
<evidence type="ECO:0000256" key="7">
    <source>
        <dbReference type="ARBA" id="ARBA00022982"/>
    </source>
</evidence>
<dbReference type="GO" id="GO:0020037">
    <property type="term" value="F:heme binding"/>
    <property type="evidence" value="ECO:0007669"/>
    <property type="project" value="TreeGrafter"/>
</dbReference>
<keyword evidence="8 13" id="KW-1133">Transmembrane helix</keyword>
<organism evidence="16 17">
    <name type="scientific">Adineta steineri</name>
    <dbReference type="NCBI Taxonomy" id="433720"/>
    <lineage>
        <taxon>Eukaryota</taxon>
        <taxon>Metazoa</taxon>
        <taxon>Spiralia</taxon>
        <taxon>Gnathifera</taxon>
        <taxon>Rotifera</taxon>
        <taxon>Eurotatoria</taxon>
        <taxon>Bdelloidea</taxon>
        <taxon>Adinetida</taxon>
        <taxon>Adinetidae</taxon>
        <taxon>Adineta</taxon>
    </lineage>
</organism>
<feature type="transmembrane region" description="Helical" evidence="13">
    <location>
        <begin position="498"/>
        <end position="521"/>
    </location>
</feature>
<keyword evidence="14" id="KW-0732">Signal</keyword>
<keyword evidence="5 13" id="KW-0812">Transmembrane</keyword>
<keyword evidence="10 13" id="KW-0472">Membrane</keyword>
<dbReference type="CDD" id="cd08760">
    <property type="entry name" value="Cyt_b561_FRRS1_like"/>
    <property type="match status" value="1"/>
</dbReference>
<dbReference type="InterPro" id="IPR006593">
    <property type="entry name" value="Cyt_b561/ferric_Rdtase_TM"/>
</dbReference>
<comment type="cofactor">
    <cofactor evidence="1">
        <name>heme b</name>
        <dbReference type="ChEBI" id="CHEBI:60344"/>
    </cofactor>
</comment>
<evidence type="ECO:0000256" key="6">
    <source>
        <dbReference type="ARBA" id="ARBA00022723"/>
    </source>
</evidence>
<feature type="chain" id="PRO_5032314191" description="ascorbate ferrireductase (transmembrane)" evidence="14">
    <location>
        <begin position="22"/>
        <end position="769"/>
    </location>
</feature>
<dbReference type="PROSITE" id="PS50939">
    <property type="entry name" value="CYTOCHROME_B561"/>
    <property type="match status" value="1"/>
</dbReference>
<dbReference type="Proteomes" id="UP000663891">
    <property type="component" value="Unassembled WGS sequence"/>
</dbReference>
<comment type="caution">
    <text evidence="16">The sequence shown here is derived from an EMBL/GenBank/DDBJ whole genome shotgun (WGS) entry which is preliminary data.</text>
</comment>
<keyword evidence="4" id="KW-0349">Heme</keyword>
<protein>
    <recommendedName>
        <fullName evidence="11">ascorbate ferrireductase (transmembrane)</fullName>
        <ecNumber evidence="11">7.2.1.3</ecNumber>
    </recommendedName>
</protein>
<dbReference type="AlphaFoldDB" id="A0A813YKG9"/>
<evidence type="ECO:0000256" key="9">
    <source>
        <dbReference type="ARBA" id="ARBA00023004"/>
    </source>
</evidence>
<feature type="compositionally biased region" description="Polar residues" evidence="12">
    <location>
        <begin position="704"/>
        <end position="724"/>
    </location>
</feature>
<feature type="signal peptide" evidence="14">
    <location>
        <begin position="1"/>
        <end position="21"/>
    </location>
</feature>
<dbReference type="Gene3D" id="2.120.10.80">
    <property type="entry name" value="Kelch-type beta propeller"/>
    <property type="match status" value="2"/>
</dbReference>
<dbReference type="GO" id="GO:0046872">
    <property type="term" value="F:metal ion binding"/>
    <property type="evidence" value="ECO:0007669"/>
    <property type="project" value="UniProtKB-KW"/>
</dbReference>
<evidence type="ECO:0000256" key="11">
    <source>
        <dbReference type="ARBA" id="ARBA00024225"/>
    </source>
</evidence>
<evidence type="ECO:0000256" key="2">
    <source>
        <dbReference type="ARBA" id="ARBA00004141"/>
    </source>
</evidence>
<dbReference type="InterPro" id="IPR045150">
    <property type="entry name" value="CYB561D1/2"/>
</dbReference>
<feature type="region of interest" description="Disordered" evidence="12">
    <location>
        <begin position="688"/>
        <end position="757"/>
    </location>
</feature>
<evidence type="ECO:0000256" key="3">
    <source>
        <dbReference type="ARBA" id="ARBA00022448"/>
    </source>
</evidence>
<keyword evidence="3" id="KW-0813">Transport</keyword>
<evidence type="ECO:0000259" key="15">
    <source>
        <dbReference type="PROSITE" id="PS50939"/>
    </source>
</evidence>